<dbReference type="PANTHER" id="PTHR13964">
    <property type="entry name" value="RBP-RELATED"/>
    <property type="match status" value="1"/>
</dbReference>
<gene>
    <name evidence="6" type="primary">LOC109873236</name>
</gene>
<reference evidence="6" key="1">
    <citation type="submission" date="2025-08" db="UniProtKB">
        <authorList>
            <consortium name="Ensembl"/>
        </authorList>
    </citation>
    <scope>IDENTIFICATION</scope>
</reference>
<feature type="region of interest" description="Disordered" evidence="4">
    <location>
        <begin position="561"/>
        <end position="593"/>
    </location>
</feature>
<name>A0A8C7N4R1_ONCKI</name>
<keyword evidence="3" id="KW-0539">Nucleus</keyword>
<evidence type="ECO:0000256" key="2">
    <source>
        <dbReference type="ARBA" id="ARBA00023163"/>
    </source>
</evidence>
<feature type="compositionally biased region" description="Low complexity" evidence="4">
    <location>
        <begin position="746"/>
        <end position="761"/>
    </location>
</feature>
<dbReference type="Gene3D" id="1.10.150.60">
    <property type="entry name" value="ARID DNA-binding domain"/>
    <property type="match status" value="1"/>
</dbReference>
<dbReference type="GO" id="GO:0006357">
    <property type="term" value="P:regulation of transcription by RNA polymerase II"/>
    <property type="evidence" value="ECO:0007669"/>
    <property type="project" value="TreeGrafter"/>
</dbReference>
<dbReference type="AlphaFoldDB" id="A0A8C7N4R1"/>
<keyword evidence="7" id="KW-1185">Reference proteome</keyword>
<evidence type="ECO:0000256" key="3">
    <source>
        <dbReference type="ARBA" id="ARBA00023242"/>
    </source>
</evidence>
<dbReference type="SUPFAM" id="SSF46774">
    <property type="entry name" value="ARID-like"/>
    <property type="match status" value="1"/>
</dbReference>
<evidence type="ECO:0000256" key="4">
    <source>
        <dbReference type="SAM" id="MobiDB-lite"/>
    </source>
</evidence>
<reference evidence="6" key="2">
    <citation type="submission" date="2025-09" db="UniProtKB">
        <authorList>
            <consortium name="Ensembl"/>
        </authorList>
    </citation>
    <scope>IDENTIFICATION</scope>
</reference>
<dbReference type="FunFam" id="1.10.150.60:FF:000015">
    <property type="entry name" value="AT-rich interactive domain-containing protein 5B"/>
    <property type="match status" value="1"/>
</dbReference>
<keyword evidence="1" id="KW-0805">Transcription regulation</keyword>
<organism evidence="6 7">
    <name type="scientific">Oncorhynchus kisutch</name>
    <name type="common">Coho salmon</name>
    <name type="synonym">Salmo kisutch</name>
    <dbReference type="NCBI Taxonomy" id="8019"/>
    <lineage>
        <taxon>Eukaryota</taxon>
        <taxon>Metazoa</taxon>
        <taxon>Chordata</taxon>
        <taxon>Craniata</taxon>
        <taxon>Vertebrata</taxon>
        <taxon>Euteleostomi</taxon>
        <taxon>Actinopterygii</taxon>
        <taxon>Neopterygii</taxon>
        <taxon>Teleostei</taxon>
        <taxon>Protacanthopterygii</taxon>
        <taxon>Salmoniformes</taxon>
        <taxon>Salmonidae</taxon>
        <taxon>Salmoninae</taxon>
        <taxon>Oncorhynchus</taxon>
    </lineage>
</organism>
<dbReference type="Gene3D" id="2.30.30.490">
    <property type="match status" value="1"/>
</dbReference>
<feature type="region of interest" description="Disordered" evidence="4">
    <location>
        <begin position="696"/>
        <end position="770"/>
    </location>
</feature>
<dbReference type="GeneTree" id="ENSGT00940000163584"/>
<dbReference type="SMART" id="SM01014">
    <property type="entry name" value="ARID"/>
    <property type="match status" value="1"/>
</dbReference>
<dbReference type="PANTHER" id="PTHR13964:SF41">
    <property type="entry name" value="AT-RICH INTERACTIVE DOMAIN-CONTAINING PROTEIN 5B"/>
    <property type="match status" value="1"/>
</dbReference>
<dbReference type="InterPro" id="IPR001606">
    <property type="entry name" value="ARID_dom"/>
</dbReference>
<proteinExistence type="predicted"/>
<feature type="region of interest" description="Disordered" evidence="4">
    <location>
        <begin position="176"/>
        <end position="205"/>
    </location>
</feature>
<dbReference type="GO" id="GO:0000976">
    <property type="term" value="F:transcription cis-regulatory region binding"/>
    <property type="evidence" value="ECO:0007669"/>
    <property type="project" value="TreeGrafter"/>
</dbReference>
<evidence type="ECO:0000313" key="6">
    <source>
        <dbReference type="Ensembl" id="ENSOKIP00005100709.1"/>
    </source>
</evidence>
<dbReference type="PROSITE" id="PS51011">
    <property type="entry name" value="ARID"/>
    <property type="match status" value="1"/>
</dbReference>
<sequence>MKHFRDLFILAHETNTLHFAFIFLFSLHYGPRLTQITCLVTLNRQEWLNDSNCSFFFFENCSQWLGAPSCLRGSFAFYKSVSCEALAGAPALVWKLGEFYYVRCGPQEPVCIAEVTLLWEDLAQRHLLASSRLYFLPEDTPKGRTREHGEDEVLAVSKKIVVRVEDLVRWTCPEPPGWKGGSQKSSETNSHHKHTPIITNGPPASIEEKGERLGVKVLSYPQYCRFRSLQRRIQDGVVLGLQDPHLLALGGIRVAQHNTQVLYCRDTFNHPTLDSNTSIWTQLGCTSLSLKGRPLKRRGRPEGQKAVEPPALNQSESWIERITENVVGSVEMQREEGCLPHPEEQMFLDQLYCYMERCGSPISKVPNLGFKKIDLFVMYSIVKQLGGHERVTSQRLWKKVYNELGGCPGSTSAATCTRRHYERGRGRPPGKKNQVKLLVSKASPVVLSPPAKPSLDLGAQPPLQAPSLESLSVFQGLNLANLPPTPDLSPISAPFLLPKTQREVKMENGDSPAPSPTLSPATFLPALPRLHTGGSFEGFSPTKGLCTLDLFRSRLGLTSLDTPGLTPQNPASHQPSSLYLQPHPQSHHPSHHQCWGCRLDEEAQRGGSSSTREVRSSRPPLPPLRVLPLDLDCSLQVRQLMRTPLGSAQLYSITKRLSEVLAQDLSSKPHLSVTPPPEQALPLNLSKCSTTKRSAFDETDYRMSSGDQDNGDSTLPLAKSRRVESCDEAEDLSSPSRARAFLLELPQQTTTSPDTSTTPTQFFLPKSGEA</sequence>
<evidence type="ECO:0000313" key="7">
    <source>
        <dbReference type="Proteomes" id="UP000694557"/>
    </source>
</evidence>
<evidence type="ECO:0000256" key="1">
    <source>
        <dbReference type="ARBA" id="ARBA00023015"/>
    </source>
</evidence>
<dbReference type="Ensembl" id="ENSOKIT00005107946.1">
    <property type="protein sequence ID" value="ENSOKIP00005100709.1"/>
    <property type="gene ID" value="ENSOKIG00005044375.1"/>
</dbReference>
<protein>
    <submittedName>
        <fullName evidence="6">Zgc:77151</fullName>
    </submittedName>
</protein>
<dbReference type="InterPro" id="IPR036431">
    <property type="entry name" value="ARID_dom_sf"/>
</dbReference>
<evidence type="ECO:0000259" key="5">
    <source>
        <dbReference type="PROSITE" id="PS51011"/>
    </source>
</evidence>
<accession>A0A8C7N4R1</accession>
<dbReference type="Proteomes" id="UP000694557">
    <property type="component" value="Unassembled WGS sequence"/>
</dbReference>
<feature type="compositionally biased region" description="Polar residues" evidence="4">
    <location>
        <begin position="561"/>
        <end position="579"/>
    </location>
</feature>
<feature type="region of interest" description="Disordered" evidence="4">
    <location>
        <begin position="605"/>
        <end position="625"/>
    </location>
</feature>
<dbReference type="Pfam" id="PF01388">
    <property type="entry name" value="ARID"/>
    <property type="match status" value="1"/>
</dbReference>
<feature type="domain" description="ARID" evidence="5">
    <location>
        <begin position="341"/>
        <end position="433"/>
    </location>
</feature>
<dbReference type="SMART" id="SM00501">
    <property type="entry name" value="BRIGHT"/>
    <property type="match status" value="1"/>
</dbReference>
<dbReference type="GO" id="GO:0005634">
    <property type="term" value="C:nucleus"/>
    <property type="evidence" value="ECO:0007669"/>
    <property type="project" value="TreeGrafter"/>
</dbReference>
<dbReference type="InterPro" id="IPR051232">
    <property type="entry name" value="ARID/SWI1_ChromRemod"/>
</dbReference>
<dbReference type="InterPro" id="IPR043151">
    <property type="entry name" value="BAH_sf"/>
</dbReference>
<keyword evidence="2" id="KW-0804">Transcription</keyword>